<keyword evidence="1" id="KW-0812">Transmembrane</keyword>
<accession>A0A067RBW4</accession>
<evidence type="ECO:0000256" key="1">
    <source>
        <dbReference type="SAM" id="Phobius"/>
    </source>
</evidence>
<dbReference type="GO" id="GO:0016747">
    <property type="term" value="F:acyltransferase activity, transferring groups other than amino-acyl groups"/>
    <property type="evidence" value="ECO:0007669"/>
    <property type="project" value="InterPro"/>
</dbReference>
<dbReference type="InterPro" id="IPR002656">
    <property type="entry name" value="Acyl_transf_3_dom"/>
</dbReference>
<keyword evidence="4" id="KW-1185">Reference proteome</keyword>
<gene>
    <name evidence="3" type="ORF">L798_04028</name>
</gene>
<feature type="transmembrane region" description="Helical" evidence="1">
    <location>
        <begin position="21"/>
        <end position="44"/>
    </location>
</feature>
<dbReference type="AlphaFoldDB" id="A0A067RBW4"/>
<keyword evidence="1" id="KW-1133">Transmembrane helix</keyword>
<dbReference type="eggNOG" id="KOG3700">
    <property type="taxonomic scope" value="Eukaryota"/>
</dbReference>
<feature type="transmembrane region" description="Helical" evidence="1">
    <location>
        <begin position="166"/>
        <end position="185"/>
    </location>
</feature>
<protein>
    <submittedName>
        <fullName evidence="3">Nose resistant to fluoxetine protein 6</fullName>
    </submittedName>
</protein>
<evidence type="ECO:0000313" key="4">
    <source>
        <dbReference type="Proteomes" id="UP000027135"/>
    </source>
</evidence>
<feature type="domain" description="Acyltransferase 3" evidence="2">
    <location>
        <begin position="1"/>
        <end position="226"/>
    </location>
</feature>
<feature type="transmembrane region" description="Helical" evidence="1">
    <location>
        <begin position="64"/>
        <end position="86"/>
    </location>
</feature>
<reference evidence="3 4" key="1">
    <citation type="journal article" date="2014" name="Nat. Commun.">
        <title>Molecular traces of alternative social organization in a termite genome.</title>
        <authorList>
            <person name="Terrapon N."/>
            <person name="Li C."/>
            <person name="Robertson H.M."/>
            <person name="Ji L."/>
            <person name="Meng X."/>
            <person name="Booth W."/>
            <person name="Chen Z."/>
            <person name="Childers C.P."/>
            <person name="Glastad K.M."/>
            <person name="Gokhale K."/>
            <person name="Gowin J."/>
            <person name="Gronenberg W."/>
            <person name="Hermansen R.A."/>
            <person name="Hu H."/>
            <person name="Hunt B.G."/>
            <person name="Huylmans A.K."/>
            <person name="Khalil S.M."/>
            <person name="Mitchell R.D."/>
            <person name="Munoz-Torres M.C."/>
            <person name="Mustard J.A."/>
            <person name="Pan H."/>
            <person name="Reese J.T."/>
            <person name="Scharf M.E."/>
            <person name="Sun F."/>
            <person name="Vogel H."/>
            <person name="Xiao J."/>
            <person name="Yang W."/>
            <person name="Yang Z."/>
            <person name="Yang Z."/>
            <person name="Zhou J."/>
            <person name="Zhu J."/>
            <person name="Brent C.S."/>
            <person name="Elsik C.G."/>
            <person name="Goodisman M.A."/>
            <person name="Liberles D.A."/>
            <person name="Roe R.M."/>
            <person name="Vargo E.L."/>
            <person name="Vilcinskas A."/>
            <person name="Wang J."/>
            <person name="Bornberg-Bauer E."/>
            <person name="Korb J."/>
            <person name="Zhang G."/>
            <person name="Liebig J."/>
        </authorList>
    </citation>
    <scope>NUCLEOTIDE SEQUENCE [LARGE SCALE GENOMIC DNA]</scope>
    <source>
        <tissue evidence="3">Whole organism</tissue>
    </source>
</reference>
<feature type="transmembrane region" description="Helical" evidence="1">
    <location>
        <begin position="216"/>
        <end position="237"/>
    </location>
</feature>
<dbReference type="PANTHER" id="PTHR11161">
    <property type="entry name" value="O-ACYLTRANSFERASE"/>
    <property type="match status" value="1"/>
</dbReference>
<organism evidence="3 4">
    <name type="scientific">Zootermopsis nevadensis</name>
    <name type="common">Dampwood termite</name>
    <dbReference type="NCBI Taxonomy" id="136037"/>
    <lineage>
        <taxon>Eukaryota</taxon>
        <taxon>Metazoa</taxon>
        <taxon>Ecdysozoa</taxon>
        <taxon>Arthropoda</taxon>
        <taxon>Hexapoda</taxon>
        <taxon>Insecta</taxon>
        <taxon>Pterygota</taxon>
        <taxon>Neoptera</taxon>
        <taxon>Polyneoptera</taxon>
        <taxon>Dictyoptera</taxon>
        <taxon>Blattodea</taxon>
        <taxon>Blattoidea</taxon>
        <taxon>Termitoidae</taxon>
        <taxon>Termopsidae</taxon>
        <taxon>Zootermopsis</taxon>
    </lineage>
</organism>
<feature type="transmembrane region" description="Helical" evidence="1">
    <location>
        <begin position="139"/>
        <end position="159"/>
    </location>
</feature>
<keyword evidence="1" id="KW-0472">Membrane</keyword>
<evidence type="ECO:0000313" key="3">
    <source>
        <dbReference type="EMBL" id="KDR21237.1"/>
    </source>
</evidence>
<dbReference type="EMBL" id="KK852566">
    <property type="protein sequence ID" value="KDR21237.1"/>
    <property type="molecule type" value="Genomic_DNA"/>
</dbReference>
<dbReference type="InParanoid" id="A0A067RBW4"/>
<evidence type="ECO:0000259" key="2">
    <source>
        <dbReference type="Pfam" id="PF01757"/>
    </source>
</evidence>
<proteinExistence type="predicted"/>
<dbReference type="InterPro" id="IPR052728">
    <property type="entry name" value="O2_lipid_transport_reg"/>
</dbReference>
<feature type="transmembrane region" description="Helical" evidence="1">
    <location>
        <begin position="98"/>
        <end position="119"/>
    </location>
</feature>
<dbReference type="Pfam" id="PF01757">
    <property type="entry name" value="Acyl_transf_3"/>
    <property type="match status" value="1"/>
</dbReference>
<dbReference type="Proteomes" id="UP000027135">
    <property type="component" value="Unassembled WGS sequence"/>
</dbReference>
<sequence length="278" mass="31516">MQLFWISPLILWPMLKWPRKLNLLLLGALVAGGIVCSFTVTYVNRFPAGVLAGVGPEWEDKNKYEYVTTHTRCTPWIIGLSLGYILHNTKNKVRLTELQVCGGWLLAAVGFLGALYGLLPFQQPDYVYDALESSLYNCLHRAIWSVSVGWIIFACVKGYGGPVNKILSWGAFHPFSRLTYCIYLVHYPFMSYRQSTTRTPVYLNNINTMSQSLSDMVFSILLAALMSLVFEIPAITIKRILLQKDKTQLNGKTDMSRVVSKRSIEEGTINQEFKAQDR</sequence>
<dbReference type="OMA" id="DINMICF"/>
<name>A0A067RBW4_ZOONE</name>
<dbReference type="PANTHER" id="PTHR11161:SF0">
    <property type="entry name" value="O-ACYLTRANSFERASE LIKE PROTEIN"/>
    <property type="match status" value="1"/>
</dbReference>